<keyword evidence="2" id="KW-1185">Reference proteome</keyword>
<proteinExistence type="predicted"/>
<accession>A0ACB9QQ41</accession>
<gene>
    <name evidence="1" type="ORF">MLD38_023291</name>
</gene>
<name>A0ACB9QQ41_9MYRT</name>
<evidence type="ECO:0000313" key="2">
    <source>
        <dbReference type="Proteomes" id="UP001057402"/>
    </source>
</evidence>
<protein>
    <submittedName>
        <fullName evidence="1">Uncharacterized protein</fullName>
    </submittedName>
</protein>
<dbReference type="Proteomes" id="UP001057402">
    <property type="component" value="Chromosome 6"/>
</dbReference>
<organism evidence="1 2">
    <name type="scientific">Melastoma candidum</name>
    <dbReference type="NCBI Taxonomy" id="119954"/>
    <lineage>
        <taxon>Eukaryota</taxon>
        <taxon>Viridiplantae</taxon>
        <taxon>Streptophyta</taxon>
        <taxon>Embryophyta</taxon>
        <taxon>Tracheophyta</taxon>
        <taxon>Spermatophyta</taxon>
        <taxon>Magnoliopsida</taxon>
        <taxon>eudicotyledons</taxon>
        <taxon>Gunneridae</taxon>
        <taxon>Pentapetalae</taxon>
        <taxon>rosids</taxon>
        <taxon>malvids</taxon>
        <taxon>Myrtales</taxon>
        <taxon>Melastomataceae</taxon>
        <taxon>Melastomatoideae</taxon>
        <taxon>Melastomateae</taxon>
        <taxon>Melastoma</taxon>
    </lineage>
</organism>
<reference evidence="2" key="1">
    <citation type="journal article" date="2023" name="Front. Plant Sci.">
        <title>Chromosomal-level genome assembly of Melastoma candidum provides insights into trichome evolution.</title>
        <authorList>
            <person name="Zhong Y."/>
            <person name="Wu W."/>
            <person name="Sun C."/>
            <person name="Zou P."/>
            <person name="Liu Y."/>
            <person name="Dai S."/>
            <person name="Zhou R."/>
        </authorList>
    </citation>
    <scope>NUCLEOTIDE SEQUENCE [LARGE SCALE GENOMIC DNA]</scope>
</reference>
<evidence type="ECO:0000313" key="1">
    <source>
        <dbReference type="EMBL" id="KAI4367567.1"/>
    </source>
</evidence>
<dbReference type="EMBL" id="CM042885">
    <property type="protein sequence ID" value="KAI4367567.1"/>
    <property type="molecule type" value="Genomic_DNA"/>
</dbReference>
<sequence>MFLENPLFFGGGRLIYRFEEVSALEEELQLVRSHVDDLQSKLCVGLEIENHLKKKVRELEKKKIFFDKMLTNNIVGLHHQHSLQRLHIRQMLQEESSYFNSVVDAIDERLRLLTDNGGKGLSVEDMKLDKSECSESIPKTYPGFSAASEVLMIEEFNFDFKRRLLRSCFCPSRRHLLERNVNLALRKRIDELQRNLFQVTNEKVKTLMELVQLRQDHQILRMGPEMKSEKGAEAMGQKGSSSQEQYGKLRYLLKKTYLNRWISKSEGGASDSHFPEDKTFSIRRSSQNLDFARMKVENATLTESLECMDHLTSSIHRLRLPLLRANESAMCGNEHTGITKALEDIISEARLLKTALGNSLPLSWSAGEDLESSSDSYSLEPGETYGSPSVDKVDAVWAAGFEMVELLILASQILKEKVS</sequence>
<comment type="caution">
    <text evidence="1">The sequence shown here is derived from an EMBL/GenBank/DDBJ whole genome shotgun (WGS) entry which is preliminary data.</text>
</comment>